<proteinExistence type="predicted"/>
<sequence length="156" mass="16552">MNNLSPVFYNAESVRRVLNWPMVNEAVEAALKAVVDHTSEPNANAGVEHMEQDQGNELQSNNSSKSYVTVGAGEVHFGEVSADIYAESLVYVDCLSNAEHELVGLPAPIAGELGGVIIHGNYPDEQAVTIFQSMGMASEDACVAEAVQSALLSCAK</sequence>
<dbReference type="EMBL" id="CH940651">
    <property type="protein sequence ID" value="EDW65575.2"/>
    <property type="molecule type" value="Genomic_DNA"/>
</dbReference>
<dbReference type="Pfam" id="PF02423">
    <property type="entry name" value="OCD_Mu_crystall"/>
    <property type="match status" value="1"/>
</dbReference>
<dbReference type="eggNOG" id="KOG3007">
    <property type="taxonomic scope" value="Eukaryota"/>
</dbReference>
<evidence type="ECO:0000313" key="2">
    <source>
        <dbReference type="Proteomes" id="UP000008792"/>
    </source>
</evidence>
<dbReference type="InterPro" id="IPR036291">
    <property type="entry name" value="NAD(P)-bd_dom_sf"/>
</dbReference>
<dbReference type="AlphaFoldDB" id="B4M1M1"/>
<dbReference type="FunCoup" id="B4M1M1">
    <property type="interactions" value="14"/>
</dbReference>
<evidence type="ECO:0000313" key="1">
    <source>
        <dbReference type="EMBL" id="EDW65575.2"/>
    </source>
</evidence>
<dbReference type="HOGENOM" id="CLU_1588239_0_0_1"/>
<reference evidence="1 2" key="1">
    <citation type="journal article" date="2007" name="Nature">
        <title>Evolution of genes and genomes on the Drosophila phylogeny.</title>
        <authorList>
            <consortium name="Drosophila 12 Genomes Consortium"/>
            <person name="Clark A.G."/>
            <person name="Eisen M.B."/>
            <person name="Smith D.R."/>
            <person name="Bergman C.M."/>
            <person name="Oliver B."/>
            <person name="Markow T.A."/>
            <person name="Kaufman T.C."/>
            <person name="Kellis M."/>
            <person name="Gelbart W."/>
            <person name="Iyer V.N."/>
            <person name="Pollard D.A."/>
            <person name="Sackton T.B."/>
            <person name="Larracuente A.M."/>
            <person name="Singh N.D."/>
            <person name="Abad J.P."/>
            <person name="Abt D.N."/>
            <person name="Adryan B."/>
            <person name="Aguade M."/>
            <person name="Akashi H."/>
            <person name="Anderson W.W."/>
            <person name="Aquadro C.F."/>
            <person name="Ardell D.H."/>
            <person name="Arguello R."/>
            <person name="Artieri C.G."/>
            <person name="Barbash D.A."/>
            <person name="Barker D."/>
            <person name="Barsanti P."/>
            <person name="Batterham P."/>
            <person name="Batzoglou S."/>
            <person name="Begun D."/>
            <person name="Bhutkar A."/>
            <person name="Blanco E."/>
            <person name="Bosak S.A."/>
            <person name="Bradley R.K."/>
            <person name="Brand A.D."/>
            <person name="Brent M.R."/>
            <person name="Brooks A.N."/>
            <person name="Brown R.H."/>
            <person name="Butlin R.K."/>
            <person name="Caggese C."/>
            <person name="Calvi B.R."/>
            <person name="Bernardo de Carvalho A."/>
            <person name="Caspi A."/>
            <person name="Castrezana S."/>
            <person name="Celniker S.E."/>
            <person name="Chang J.L."/>
            <person name="Chapple C."/>
            <person name="Chatterji S."/>
            <person name="Chinwalla A."/>
            <person name="Civetta A."/>
            <person name="Clifton S.W."/>
            <person name="Comeron J.M."/>
            <person name="Costello J.C."/>
            <person name="Coyne J.A."/>
            <person name="Daub J."/>
            <person name="David R.G."/>
            <person name="Delcher A.L."/>
            <person name="Delehaunty K."/>
            <person name="Do C.B."/>
            <person name="Ebling H."/>
            <person name="Edwards K."/>
            <person name="Eickbush T."/>
            <person name="Evans J.D."/>
            <person name="Filipski A."/>
            <person name="Findeiss S."/>
            <person name="Freyhult E."/>
            <person name="Fulton L."/>
            <person name="Fulton R."/>
            <person name="Garcia A.C."/>
            <person name="Gardiner A."/>
            <person name="Garfield D.A."/>
            <person name="Garvin B.E."/>
            <person name="Gibson G."/>
            <person name="Gilbert D."/>
            <person name="Gnerre S."/>
            <person name="Godfrey J."/>
            <person name="Good R."/>
            <person name="Gotea V."/>
            <person name="Gravely B."/>
            <person name="Greenberg A.J."/>
            <person name="Griffiths-Jones S."/>
            <person name="Gross S."/>
            <person name="Guigo R."/>
            <person name="Gustafson E.A."/>
            <person name="Haerty W."/>
            <person name="Hahn M.W."/>
            <person name="Halligan D.L."/>
            <person name="Halpern A.L."/>
            <person name="Halter G.M."/>
            <person name="Han M.V."/>
            <person name="Heger A."/>
            <person name="Hillier L."/>
            <person name="Hinrichs A.S."/>
            <person name="Holmes I."/>
            <person name="Hoskins R.A."/>
            <person name="Hubisz M.J."/>
            <person name="Hultmark D."/>
            <person name="Huntley M.A."/>
            <person name="Jaffe D.B."/>
            <person name="Jagadeeshan S."/>
            <person name="Jeck W.R."/>
            <person name="Johnson J."/>
            <person name="Jones C.D."/>
            <person name="Jordan W.C."/>
            <person name="Karpen G.H."/>
            <person name="Kataoka E."/>
            <person name="Keightley P.D."/>
            <person name="Kheradpour P."/>
            <person name="Kirkness E.F."/>
            <person name="Koerich L.B."/>
            <person name="Kristiansen K."/>
            <person name="Kudrna D."/>
            <person name="Kulathinal R.J."/>
            <person name="Kumar S."/>
            <person name="Kwok R."/>
            <person name="Lander E."/>
            <person name="Langley C.H."/>
            <person name="Lapoint R."/>
            <person name="Lazzaro B.P."/>
            <person name="Lee S.J."/>
            <person name="Levesque L."/>
            <person name="Li R."/>
            <person name="Lin C.F."/>
            <person name="Lin M.F."/>
            <person name="Lindblad-Toh K."/>
            <person name="Llopart A."/>
            <person name="Long M."/>
            <person name="Low L."/>
            <person name="Lozovsky E."/>
            <person name="Lu J."/>
            <person name="Luo M."/>
            <person name="Machado C.A."/>
            <person name="Makalowski W."/>
            <person name="Marzo M."/>
            <person name="Matsuda M."/>
            <person name="Matzkin L."/>
            <person name="McAllister B."/>
            <person name="McBride C.S."/>
            <person name="McKernan B."/>
            <person name="McKernan K."/>
            <person name="Mendez-Lago M."/>
            <person name="Minx P."/>
            <person name="Mollenhauer M.U."/>
            <person name="Montooth K."/>
            <person name="Mount S.M."/>
            <person name="Mu X."/>
            <person name="Myers E."/>
            <person name="Negre B."/>
            <person name="Newfeld S."/>
            <person name="Nielsen R."/>
            <person name="Noor M.A."/>
            <person name="O'Grady P."/>
            <person name="Pachter L."/>
            <person name="Papaceit M."/>
            <person name="Parisi M.J."/>
            <person name="Parisi M."/>
            <person name="Parts L."/>
            <person name="Pedersen J.S."/>
            <person name="Pesole G."/>
            <person name="Phillippy A.M."/>
            <person name="Ponting C.P."/>
            <person name="Pop M."/>
            <person name="Porcelli D."/>
            <person name="Powell J.R."/>
            <person name="Prohaska S."/>
            <person name="Pruitt K."/>
            <person name="Puig M."/>
            <person name="Quesneville H."/>
            <person name="Ram K.R."/>
            <person name="Rand D."/>
            <person name="Rasmussen M.D."/>
            <person name="Reed L.K."/>
            <person name="Reenan R."/>
            <person name="Reily A."/>
            <person name="Remington K.A."/>
            <person name="Rieger T.T."/>
            <person name="Ritchie M.G."/>
            <person name="Robin C."/>
            <person name="Rogers Y.H."/>
            <person name="Rohde C."/>
            <person name="Rozas J."/>
            <person name="Rubenfield M.J."/>
            <person name="Ruiz A."/>
            <person name="Russo S."/>
            <person name="Salzberg S.L."/>
            <person name="Sanchez-Gracia A."/>
            <person name="Saranga D.J."/>
            <person name="Sato H."/>
            <person name="Schaeffer S.W."/>
            <person name="Schatz M.C."/>
            <person name="Schlenke T."/>
            <person name="Schwartz R."/>
            <person name="Segarra C."/>
            <person name="Singh R.S."/>
            <person name="Sirot L."/>
            <person name="Sirota M."/>
            <person name="Sisneros N.B."/>
            <person name="Smith C.D."/>
            <person name="Smith T.F."/>
            <person name="Spieth J."/>
            <person name="Stage D.E."/>
            <person name="Stark A."/>
            <person name="Stephan W."/>
            <person name="Strausberg R.L."/>
            <person name="Strempel S."/>
            <person name="Sturgill D."/>
            <person name="Sutton G."/>
            <person name="Sutton G.G."/>
            <person name="Tao W."/>
            <person name="Teichmann S."/>
            <person name="Tobari Y.N."/>
            <person name="Tomimura Y."/>
            <person name="Tsolas J.M."/>
            <person name="Valente V.L."/>
            <person name="Venter E."/>
            <person name="Venter J.C."/>
            <person name="Vicario S."/>
            <person name="Vieira F.G."/>
            <person name="Vilella A.J."/>
            <person name="Villasante A."/>
            <person name="Walenz B."/>
            <person name="Wang J."/>
            <person name="Wasserman M."/>
            <person name="Watts T."/>
            <person name="Wilson D."/>
            <person name="Wilson R.K."/>
            <person name="Wing R.A."/>
            <person name="Wolfner M.F."/>
            <person name="Wong A."/>
            <person name="Wong G.K."/>
            <person name="Wu C.I."/>
            <person name="Wu G."/>
            <person name="Yamamoto D."/>
            <person name="Yang H.P."/>
            <person name="Yang S.P."/>
            <person name="Yorke J.A."/>
            <person name="Yoshida K."/>
            <person name="Zdobnov E."/>
            <person name="Zhang P."/>
            <person name="Zhang Y."/>
            <person name="Zimin A.V."/>
            <person name="Baldwin J."/>
            <person name="Abdouelleil A."/>
            <person name="Abdulkadir J."/>
            <person name="Abebe A."/>
            <person name="Abera B."/>
            <person name="Abreu J."/>
            <person name="Acer S.C."/>
            <person name="Aftuck L."/>
            <person name="Alexander A."/>
            <person name="An P."/>
            <person name="Anderson E."/>
            <person name="Anderson S."/>
            <person name="Arachi H."/>
            <person name="Azer M."/>
            <person name="Bachantsang P."/>
            <person name="Barry A."/>
            <person name="Bayul T."/>
            <person name="Berlin A."/>
            <person name="Bessette D."/>
            <person name="Bloom T."/>
            <person name="Blye J."/>
            <person name="Boguslavskiy L."/>
            <person name="Bonnet C."/>
            <person name="Boukhgalter B."/>
            <person name="Bourzgui I."/>
            <person name="Brown A."/>
            <person name="Cahill P."/>
            <person name="Channer S."/>
            <person name="Cheshatsang Y."/>
            <person name="Chuda L."/>
            <person name="Citroen M."/>
            <person name="Collymore A."/>
            <person name="Cooke P."/>
            <person name="Costello M."/>
            <person name="D'Aco K."/>
            <person name="Daza R."/>
            <person name="De Haan G."/>
            <person name="DeGray S."/>
            <person name="DeMaso C."/>
            <person name="Dhargay N."/>
            <person name="Dooley K."/>
            <person name="Dooley E."/>
            <person name="Doricent M."/>
            <person name="Dorje P."/>
            <person name="Dorjee K."/>
            <person name="Dupes A."/>
            <person name="Elong R."/>
            <person name="Falk J."/>
            <person name="Farina A."/>
            <person name="Faro S."/>
            <person name="Ferguson D."/>
            <person name="Fisher S."/>
            <person name="Foley C.D."/>
            <person name="Franke A."/>
            <person name="Friedrich D."/>
            <person name="Gadbois L."/>
            <person name="Gearin G."/>
            <person name="Gearin C.R."/>
            <person name="Giannoukos G."/>
            <person name="Goode T."/>
            <person name="Graham J."/>
            <person name="Grandbois E."/>
            <person name="Grewal S."/>
            <person name="Gyaltsen K."/>
            <person name="Hafez N."/>
            <person name="Hagos B."/>
            <person name="Hall J."/>
            <person name="Henson C."/>
            <person name="Hollinger A."/>
            <person name="Honan T."/>
            <person name="Huard M.D."/>
            <person name="Hughes L."/>
            <person name="Hurhula B."/>
            <person name="Husby M.E."/>
            <person name="Kamat A."/>
            <person name="Kanga B."/>
            <person name="Kashin S."/>
            <person name="Khazanovich D."/>
            <person name="Kisner P."/>
            <person name="Lance K."/>
            <person name="Lara M."/>
            <person name="Lee W."/>
            <person name="Lennon N."/>
            <person name="Letendre F."/>
            <person name="LeVine R."/>
            <person name="Lipovsky A."/>
            <person name="Liu X."/>
            <person name="Liu J."/>
            <person name="Liu S."/>
            <person name="Lokyitsang T."/>
            <person name="Lokyitsang Y."/>
            <person name="Lubonja R."/>
            <person name="Lui A."/>
            <person name="MacDonald P."/>
            <person name="Magnisalis V."/>
            <person name="Maru K."/>
            <person name="Matthews C."/>
            <person name="McCusker W."/>
            <person name="McDonough S."/>
            <person name="Mehta T."/>
            <person name="Meldrim J."/>
            <person name="Meneus L."/>
            <person name="Mihai O."/>
            <person name="Mihalev A."/>
            <person name="Mihova T."/>
            <person name="Mittelman R."/>
            <person name="Mlenga V."/>
            <person name="Montmayeur A."/>
            <person name="Mulrain L."/>
            <person name="Navidi A."/>
            <person name="Naylor J."/>
            <person name="Negash T."/>
            <person name="Nguyen T."/>
            <person name="Nguyen N."/>
            <person name="Nicol R."/>
            <person name="Norbu C."/>
            <person name="Norbu N."/>
            <person name="Novod N."/>
            <person name="O'Neill B."/>
            <person name="Osman S."/>
            <person name="Markiewicz E."/>
            <person name="Oyono O.L."/>
            <person name="Patti C."/>
            <person name="Phunkhang P."/>
            <person name="Pierre F."/>
            <person name="Priest M."/>
            <person name="Raghuraman S."/>
            <person name="Rege F."/>
            <person name="Reyes R."/>
            <person name="Rise C."/>
            <person name="Rogov P."/>
            <person name="Ross K."/>
            <person name="Ryan E."/>
            <person name="Settipalli S."/>
            <person name="Shea T."/>
            <person name="Sherpa N."/>
            <person name="Shi L."/>
            <person name="Shih D."/>
            <person name="Sparrow T."/>
            <person name="Spaulding J."/>
            <person name="Stalker J."/>
            <person name="Stange-Thomann N."/>
            <person name="Stavropoulos S."/>
            <person name="Stone C."/>
            <person name="Strader C."/>
            <person name="Tesfaye S."/>
            <person name="Thomson T."/>
            <person name="Thoulutsang Y."/>
            <person name="Thoulutsang D."/>
            <person name="Topham K."/>
            <person name="Topping I."/>
            <person name="Tsamla T."/>
            <person name="Vassiliev H."/>
            <person name="Vo A."/>
            <person name="Wangchuk T."/>
            <person name="Wangdi T."/>
            <person name="Weiand M."/>
            <person name="Wilkinson J."/>
            <person name="Wilson A."/>
            <person name="Yadav S."/>
            <person name="Young G."/>
            <person name="Yu Q."/>
            <person name="Zembek L."/>
            <person name="Zhong D."/>
            <person name="Zimmer A."/>
            <person name="Zwirko Z."/>
            <person name="Jaffe D.B."/>
            <person name="Alvarez P."/>
            <person name="Brockman W."/>
            <person name="Butler J."/>
            <person name="Chin C."/>
            <person name="Gnerre S."/>
            <person name="Grabherr M."/>
            <person name="Kleber M."/>
            <person name="Mauceli E."/>
            <person name="MacCallum I."/>
        </authorList>
    </citation>
    <scope>NUCLEOTIDE SEQUENCE [LARGE SCALE GENOMIC DNA]</scope>
    <source>
        <strain evidence="2">Tucson 15010-1051.87</strain>
    </source>
</reference>
<keyword evidence="2" id="KW-1185">Reference proteome</keyword>
<dbReference type="STRING" id="7244.B4M1M1"/>
<gene>
    <name evidence="1" type="primary">Dvir\GJ18824</name>
    <name evidence="1" type="ORF">Dvir_GJ18824</name>
</gene>
<protein>
    <submittedName>
        <fullName evidence="1">Uncharacterized protein</fullName>
    </submittedName>
</protein>
<accession>B4M1M1</accession>
<organism evidence="1 2">
    <name type="scientific">Drosophila virilis</name>
    <name type="common">Fruit fly</name>
    <dbReference type="NCBI Taxonomy" id="7244"/>
    <lineage>
        <taxon>Eukaryota</taxon>
        <taxon>Metazoa</taxon>
        <taxon>Ecdysozoa</taxon>
        <taxon>Arthropoda</taxon>
        <taxon>Hexapoda</taxon>
        <taxon>Insecta</taxon>
        <taxon>Pterygota</taxon>
        <taxon>Neoptera</taxon>
        <taxon>Endopterygota</taxon>
        <taxon>Diptera</taxon>
        <taxon>Brachycera</taxon>
        <taxon>Muscomorpha</taxon>
        <taxon>Ephydroidea</taxon>
        <taxon>Drosophilidae</taxon>
        <taxon>Drosophila</taxon>
    </lineage>
</organism>
<name>B4M1M1_DROVI</name>
<dbReference type="SUPFAM" id="SSF51735">
    <property type="entry name" value="NAD(P)-binding Rossmann-fold domains"/>
    <property type="match status" value="1"/>
</dbReference>
<dbReference type="OrthoDB" id="41492at2759"/>
<dbReference type="Proteomes" id="UP000008792">
    <property type="component" value="Unassembled WGS sequence"/>
</dbReference>
<dbReference type="InParanoid" id="B4M1M1"/>
<dbReference type="InterPro" id="IPR003462">
    <property type="entry name" value="ODC_Mu_crystall"/>
</dbReference>